<dbReference type="AlphaFoldDB" id="A0A1T1ARL6"/>
<evidence type="ECO:0000259" key="1">
    <source>
        <dbReference type="Pfam" id="PF00460"/>
    </source>
</evidence>
<dbReference type="STRING" id="28066.RF819_07605"/>
<dbReference type="InterPro" id="IPR001444">
    <property type="entry name" value="Flag_bb_rod_N"/>
</dbReference>
<dbReference type="OrthoDB" id="5986582at2"/>
<dbReference type="Pfam" id="PF00460">
    <property type="entry name" value="Flg_bb_rod"/>
    <property type="match status" value="1"/>
</dbReference>
<dbReference type="PANTHER" id="PTHR30033">
    <property type="entry name" value="FLAGELLAR HOOK-ASSOCIATED PROTEIN 1"/>
    <property type="match status" value="1"/>
</dbReference>
<dbReference type="GO" id="GO:0044780">
    <property type="term" value="P:bacterial-type flagellum assembly"/>
    <property type="evidence" value="ECO:0007669"/>
    <property type="project" value="InterPro"/>
</dbReference>
<reference evidence="2 3" key="1">
    <citation type="submission" date="2017-01" db="EMBL/GenBank/DDBJ databases">
        <title>Genome sequencing of Rhodoferax fermentans JCM 7819.</title>
        <authorList>
            <person name="Kim Y.J."/>
            <person name="Farh M.E.-A."/>
            <person name="Yang D.-C."/>
        </authorList>
    </citation>
    <scope>NUCLEOTIDE SEQUENCE [LARGE SCALE GENOMIC DNA]</scope>
    <source>
        <strain evidence="2 3">JCM 7819</strain>
    </source>
</reference>
<name>A0A1T1ARL6_RHOFE</name>
<dbReference type="RefSeq" id="WP_078364430.1">
    <property type="nucleotide sequence ID" value="NZ_MTJN01000002.1"/>
</dbReference>
<dbReference type="EMBL" id="MTJN01000002">
    <property type="protein sequence ID" value="OOV06615.1"/>
    <property type="molecule type" value="Genomic_DNA"/>
</dbReference>
<gene>
    <name evidence="2" type="ORF">RF819_07605</name>
</gene>
<keyword evidence="2" id="KW-0966">Cell projection</keyword>
<evidence type="ECO:0000313" key="3">
    <source>
        <dbReference type="Proteomes" id="UP000190750"/>
    </source>
</evidence>
<evidence type="ECO:0000313" key="2">
    <source>
        <dbReference type="EMBL" id="OOV06615.1"/>
    </source>
</evidence>
<feature type="domain" description="Flagellar basal body rod protein N-terminal" evidence="1">
    <location>
        <begin position="8"/>
        <end position="35"/>
    </location>
</feature>
<dbReference type="GO" id="GO:0005198">
    <property type="term" value="F:structural molecule activity"/>
    <property type="evidence" value="ECO:0007669"/>
    <property type="project" value="InterPro"/>
</dbReference>
<sequence length="99" mass="10102">MASVSSISLSGMNAAQTQLNVAAHNVANLNTDGFTRQQVALTEQSEGGVSASVGKASQPGAALEEDVVSQLQAKHAYLANLAVFKTSNKMAGALLDLDA</sequence>
<accession>A0A1T1ARL6</accession>
<keyword evidence="2" id="KW-0969">Cilium</keyword>
<proteinExistence type="predicted"/>
<dbReference type="Proteomes" id="UP000190750">
    <property type="component" value="Unassembled WGS sequence"/>
</dbReference>
<keyword evidence="3" id="KW-1185">Reference proteome</keyword>
<dbReference type="GO" id="GO:0009424">
    <property type="term" value="C:bacterial-type flagellum hook"/>
    <property type="evidence" value="ECO:0007669"/>
    <property type="project" value="InterPro"/>
</dbReference>
<protein>
    <submittedName>
        <fullName evidence="2">Flagellar basal body rod protein</fullName>
    </submittedName>
</protein>
<dbReference type="PANTHER" id="PTHR30033:SF1">
    <property type="entry name" value="FLAGELLAR HOOK-ASSOCIATED PROTEIN 1"/>
    <property type="match status" value="1"/>
</dbReference>
<organism evidence="2 3">
    <name type="scientific">Rhodoferax fermentans</name>
    <dbReference type="NCBI Taxonomy" id="28066"/>
    <lineage>
        <taxon>Bacteria</taxon>
        <taxon>Pseudomonadati</taxon>
        <taxon>Pseudomonadota</taxon>
        <taxon>Betaproteobacteria</taxon>
        <taxon>Burkholderiales</taxon>
        <taxon>Comamonadaceae</taxon>
        <taxon>Rhodoferax</taxon>
    </lineage>
</organism>
<comment type="caution">
    <text evidence="2">The sequence shown here is derived from an EMBL/GenBank/DDBJ whole genome shotgun (WGS) entry which is preliminary data.</text>
</comment>
<keyword evidence="2" id="KW-0282">Flagellum</keyword>
<dbReference type="InterPro" id="IPR002371">
    <property type="entry name" value="FlgK"/>
</dbReference>